<evidence type="ECO:0000313" key="2">
    <source>
        <dbReference type="Proteomes" id="UP000552709"/>
    </source>
</evidence>
<proteinExistence type="predicted"/>
<dbReference type="AlphaFoldDB" id="A0A7W8JUS0"/>
<dbReference type="EMBL" id="JACHFL010000006">
    <property type="protein sequence ID" value="MBB5363575.1"/>
    <property type="molecule type" value="Genomic_DNA"/>
</dbReference>
<reference evidence="1 2" key="1">
    <citation type="submission" date="2020-08" db="EMBL/GenBank/DDBJ databases">
        <title>Genomic Encyclopedia of Type Strains, Phase IV (KMG-IV): sequencing the most valuable type-strain genomes for metagenomic binning, comparative biology and taxonomic classification.</title>
        <authorList>
            <person name="Goeker M."/>
        </authorList>
    </citation>
    <scope>NUCLEOTIDE SEQUENCE [LARGE SCALE GENOMIC DNA]</scope>
    <source>
        <strain evidence="1 2">DSM 27939</strain>
    </source>
</reference>
<keyword evidence="2" id="KW-1185">Reference proteome</keyword>
<sequence length="86" mass="9382">MTALLQDSQHLAPPLAHDLRERLKQRADLAGSKRGHQQRVPPAVDREADAFVQLVRAALGAVLEPALLAFPPEESRTAVLGVRSKQ</sequence>
<accession>A0A7W8JUS0</accession>
<gene>
    <name evidence="1" type="ORF">HNQ08_002681</name>
</gene>
<dbReference type="Proteomes" id="UP000552709">
    <property type="component" value="Unassembled WGS sequence"/>
</dbReference>
<evidence type="ECO:0000313" key="1">
    <source>
        <dbReference type="EMBL" id="MBB5363575.1"/>
    </source>
</evidence>
<dbReference type="RefSeq" id="WP_184132741.1">
    <property type="nucleotide sequence ID" value="NZ_JACHFL010000006.1"/>
</dbReference>
<name>A0A7W8JUS0_9DEIO</name>
<comment type="caution">
    <text evidence="1">The sequence shown here is derived from an EMBL/GenBank/DDBJ whole genome shotgun (WGS) entry which is preliminary data.</text>
</comment>
<organism evidence="1 2">
    <name type="scientific">Deinococcus humi</name>
    <dbReference type="NCBI Taxonomy" id="662880"/>
    <lineage>
        <taxon>Bacteria</taxon>
        <taxon>Thermotogati</taxon>
        <taxon>Deinococcota</taxon>
        <taxon>Deinococci</taxon>
        <taxon>Deinococcales</taxon>
        <taxon>Deinococcaceae</taxon>
        <taxon>Deinococcus</taxon>
    </lineage>
</organism>
<protein>
    <submittedName>
        <fullName evidence="1">Uncharacterized protein</fullName>
    </submittedName>
</protein>